<reference evidence="1" key="2">
    <citation type="journal article" date="2015" name="Data Brief">
        <title>Shoot transcriptome of the giant reed, Arundo donax.</title>
        <authorList>
            <person name="Barrero R.A."/>
            <person name="Guerrero F.D."/>
            <person name="Moolhuijzen P."/>
            <person name="Goolsby J.A."/>
            <person name="Tidwell J."/>
            <person name="Bellgard S.E."/>
            <person name="Bellgard M.I."/>
        </authorList>
    </citation>
    <scope>NUCLEOTIDE SEQUENCE</scope>
    <source>
        <tissue evidence="1">Shoot tissue taken approximately 20 cm above the soil surface</tissue>
    </source>
</reference>
<organism evidence="1">
    <name type="scientific">Arundo donax</name>
    <name type="common">Giant reed</name>
    <name type="synonym">Donax arundinaceus</name>
    <dbReference type="NCBI Taxonomy" id="35708"/>
    <lineage>
        <taxon>Eukaryota</taxon>
        <taxon>Viridiplantae</taxon>
        <taxon>Streptophyta</taxon>
        <taxon>Embryophyta</taxon>
        <taxon>Tracheophyta</taxon>
        <taxon>Spermatophyta</taxon>
        <taxon>Magnoliopsida</taxon>
        <taxon>Liliopsida</taxon>
        <taxon>Poales</taxon>
        <taxon>Poaceae</taxon>
        <taxon>PACMAD clade</taxon>
        <taxon>Arundinoideae</taxon>
        <taxon>Arundineae</taxon>
        <taxon>Arundo</taxon>
    </lineage>
</organism>
<protein>
    <submittedName>
        <fullName evidence="1">Uncharacterized protein</fullName>
    </submittedName>
</protein>
<evidence type="ECO:0000313" key="1">
    <source>
        <dbReference type="EMBL" id="JAD60235.1"/>
    </source>
</evidence>
<name>A0A0A9BG81_ARUDO</name>
<sequence>MEVAELLVLCGGVANLARFWGSAAAELIRTARRWVLFMGVGVGRSYGDGCPWGDQGRPENRW</sequence>
<reference evidence="1" key="1">
    <citation type="submission" date="2014-09" db="EMBL/GenBank/DDBJ databases">
        <authorList>
            <person name="Magalhaes I.L.F."/>
            <person name="Oliveira U."/>
            <person name="Santos F.R."/>
            <person name="Vidigal T.H.D.A."/>
            <person name="Brescovit A.D."/>
            <person name="Santos A.J."/>
        </authorList>
    </citation>
    <scope>NUCLEOTIDE SEQUENCE</scope>
    <source>
        <tissue evidence="1">Shoot tissue taken approximately 20 cm above the soil surface</tissue>
    </source>
</reference>
<dbReference type="AlphaFoldDB" id="A0A0A9BG81"/>
<proteinExistence type="predicted"/>
<accession>A0A0A9BG81</accession>
<dbReference type="EMBL" id="GBRH01237660">
    <property type="protein sequence ID" value="JAD60235.1"/>
    <property type="molecule type" value="Transcribed_RNA"/>
</dbReference>